<protein>
    <submittedName>
        <fullName evidence="2">Uncharacterized protein</fullName>
    </submittedName>
</protein>
<keyword evidence="1" id="KW-1185">Reference proteome</keyword>
<organism evidence="1 2">
    <name type="scientific">Romanomermis culicivorax</name>
    <name type="common">Nematode worm</name>
    <dbReference type="NCBI Taxonomy" id="13658"/>
    <lineage>
        <taxon>Eukaryota</taxon>
        <taxon>Metazoa</taxon>
        <taxon>Ecdysozoa</taxon>
        <taxon>Nematoda</taxon>
        <taxon>Enoplea</taxon>
        <taxon>Dorylaimia</taxon>
        <taxon>Mermithida</taxon>
        <taxon>Mermithoidea</taxon>
        <taxon>Mermithidae</taxon>
        <taxon>Romanomermis</taxon>
    </lineage>
</organism>
<dbReference type="AlphaFoldDB" id="A0A915HJH5"/>
<proteinExistence type="predicted"/>
<dbReference type="Proteomes" id="UP000887565">
    <property type="component" value="Unplaced"/>
</dbReference>
<evidence type="ECO:0000313" key="2">
    <source>
        <dbReference type="WBParaSite" id="nRc.2.0.1.t01476-RA"/>
    </source>
</evidence>
<dbReference type="WBParaSite" id="nRc.2.0.1.t01476-RA">
    <property type="protein sequence ID" value="nRc.2.0.1.t01476-RA"/>
    <property type="gene ID" value="nRc.2.0.1.g01476"/>
</dbReference>
<evidence type="ECO:0000313" key="1">
    <source>
        <dbReference type="Proteomes" id="UP000887565"/>
    </source>
</evidence>
<accession>A0A915HJH5</accession>
<sequence>MSINYTGTKTIYITERIHEYSTENCVKCSQICCQRQPESKYSLSKRRFQEKSAVISSPVCDWSQRRIFSVLPRSALLSGYFARFFGCHNVIDSSEISDNSQKEVKTIYITEKIKDSRMAQDDPNLEKTVLPSHKEQPQEEELLMSFGRIFLQISSLYSLVYLFYMSSYI</sequence>
<reference evidence="2" key="1">
    <citation type="submission" date="2022-11" db="UniProtKB">
        <authorList>
            <consortium name="WormBaseParasite"/>
        </authorList>
    </citation>
    <scope>IDENTIFICATION</scope>
</reference>
<name>A0A915HJH5_ROMCU</name>